<proteinExistence type="predicted"/>
<dbReference type="AlphaFoldDB" id="A0A2I0KX12"/>
<dbReference type="EMBL" id="PGOL01000300">
    <property type="protein sequence ID" value="PKI73025.1"/>
    <property type="molecule type" value="Genomic_DNA"/>
</dbReference>
<sequence>MDWSCESQVSTLDNSYFARLGLMSAGVGDMISGFDPIRPIRLINNSIFFPIFTTHTDLMVGEKNRASPPISPFAESKRKKRMVGARGRPSTTALGKVAKGKLGTLLGGGGCHALSPFDERERVTTVERYGLDAPFPSSLHSVALLVKLDANSGYIRNLIKRK</sequence>
<evidence type="ECO:0000256" key="1">
    <source>
        <dbReference type="SAM" id="MobiDB-lite"/>
    </source>
</evidence>
<protein>
    <submittedName>
        <fullName evidence="2">Uncharacterized protein</fullName>
    </submittedName>
</protein>
<dbReference type="Proteomes" id="UP000233551">
    <property type="component" value="Unassembled WGS sequence"/>
</dbReference>
<comment type="caution">
    <text evidence="2">The sequence shown here is derived from an EMBL/GenBank/DDBJ whole genome shotgun (WGS) entry which is preliminary data.</text>
</comment>
<name>A0A2I0KX12_PUNGR</name>
<keyword evidence="3" id="KW-1185">Reference proteome</keyword>
<organism evidence="2 3">
    <name type="scientific">Punica granatum</name>
    <name type="common">Pomegranate</name>
    <dbReference type="NCBI Taxonomy" id="22663"/>
    <lineage>
        <taxon>Eukaryota</taxon>
        <taxon>Viridiplantae</taxon>
        <taxon>Streptophyta</taxon>
        <taxon>Embryophyta</taxon>
        <taxon>Tracheophyta</taxon>
        <taxon>Spermatophyta</taxon>
        <taxon>Magnoliopsida</taxon>
        <taxon>eudicotyledons</taxon>
        <taxon>Gunneridae</taxon>
        <taxon>Pentapetalae</taxon>
        <taxon>rosids</taxon>
        <taxon>malvids</taxon>
        <taxon>Myrtales</taxon>
        <taxon>Lythraceae</taxon>
        <taxon>Punica</taxon>
    </lineage>
</organism>
<gene>
    <name evidence="2" type="ORF">CRG98_006576</name>
</gene>
<feature type="region of interest" description="Disordered" evidence="1">
    <location>
        <begin position="69"/>
        <end position="90"/>
    </location>
</feature>
<reference evidence="2 3" key="1">
    <citation type="submission" date="2017-11" db="EMBL/GenBank/DDBJ databases">
        <title>De-novo sequencing of pomegranate (Punica granatum L.) genome.</title>
        <authorList>
            <person name="Akparov Z."/>
            <person name="Amiraslanov A."/>
            <person name="Hajiyeva S."/>
            <person name="Abbasov M."/>
            <person name="Kaur K."/>
            <person name="Hamwieh A."/>
            <person name="Solovyev V."/>
            <person name="Salamov A."/>
            <person name="Braich B."/>
            <person name="Kosarev P."/>
            <person name="Mahmoud A."/>
            <person name="Hajiyev E."/>
            <person name="Babayeva S."/>
            <person name="Izzatullayeva V."/>
            <person name="Mammadov A."/>
            <person name="Mammadov A."/>
            <person name="Sharifova S."/>
            <person name="Ojaghi J."/>
            <person name="Eynullazada K."/>
            <person name="Bayramov B."/>
            <person name="Abdulazimova A."/>
            <person name="Shahmuradov I."/>
        </authorList>
    </citation>
    <scope>NUCLEOTIDE SEQUENCE [LARGE SCALE GENOMIC DNA]</scope>
    <source>
        <strain evidence="3">cv. AG2017</strain>
        <tissue evidence="2">Leaf</tissue>
    </source>
</reference>
<evidence type="ECO:0000313" key="3">
    <source>
        <dbReference type="Proteomes" id="UP000233551"/>
    </source>
</evidence>
<evidence type="ECO:0000313" key="2">
    <source>
        <dbReference type="EMBL" id="PKI73025.1"/>
    </source>
</evidence>
<accession>A0A2I0KX12</accession>